<feature type="domain" description="Peptidase S33 tripeptidyl aminopeptidase-like C-terminal" evidence="5">
    <location>
        <begin position="443"/>
        <end position="544"/>
    </location>
</feature>
<name>A0A8J3UW80_9ACTN</name>
<dbReference type="PANTHER" id="PTHR43248">
    <property type="entry name" value="2-SUCCINYL-6-HYDROXY-2,4-CYCLOHEXADIENE-1-CARBOXYLATE SYNTHASE"/>
    <property type="match status" value="1"/>
</dbReference>
<evidence type="ECO:0000256" key="1">
    <source>
        <dbReference type="ARBA" id="ARBA00010088"/>
    </source>
</evidence>
<dbReference type="Proteomes" id="UP000605992">
    <property type="component" value="Unassembled WGS sequence"/>
</dbReference>
<organism evidence="6 7">
    <name type="scientific">Planotetraspora thailandica</name>
    <dbReference type="NCBI Taxonomy" id="487172"/>
    <lineage>
        <taxon>Bacteria</taxon>
        <taxon>Bacillati</taxon>
        <taxon>Actinomycetota</taxon>
        <taxon>Actinomycetes</taxon>
        <taxon>Streptosporangiales</taxon>
        <taxon>Streptosporangiaceae</taxon>
        <taxon>Planotetraspora</taxon>
    </lineage>
</organism>
<proteinExistence type="inferred from homology"/>
<evidence type="ECO:0000313" key="7">
    <source>
        <dbReference type="Proteomes" id="UP000605992"/>
    </source>
</evidence>
<keyword evidence="3" id="KW-0378">Hydrolase</keyword>
<dbReference type="Gene3D" id="3.40.50.1820">
    <property type="entry name" value="alpha/beta hydrolase"/>
    <property type="match status" value="1"/>
</dbReference>
<dbReference type="EMBL" id="BOOR01000005">
    <property type="protein sequence ID" value="GII52403.1"/>
    <property type="molecule type" value="Genomic_DNA"/>
</dbReference>
<protein>
    <submittedName>
        <fullName evidence="6">Proteinase</fullName>
    </submittedName>
</protein>
<evidence type="ECO:0000259" key="5">
    <source>
        <dbReference type="Pfam" id="PF08386"/>
    </source>
</evidence>
<evidence type="ECO:0000256" key="3">
    <source>
        <dbReference type="ARBA" id="ARBA00022801"/>
    </source>
</evidence>
<dbReference type="InterPro" id="IPR000073">
    <property type="entry name" value="AB_hydrolase_1"/>
</dbReference>
<feature type="domain" description="AB hydrolase-1" evidence="4">
    <location>
        <begin position="136"/>
        <end position="333"/>
    </location>
</feature>
<dbReference type="Pfam" id="PF08386">
    <property type="entry name" value="Abhydrolase_4"/>
    <property type="match status" value="1"/>
</dbReference>
<evidence type="ECO:0000256" key="2">
    <source>
        <dbReference type="ARBA" id="ARBA00022729"/>
    </source>
</evidence>
<accession>A0A8J3UW80</accession>
<evidence type="ECO:0000313" key="6">
    <source>
        <dbReference type="EMBL" id="GII52403.1"/>
    </source>
</evidence>
<sequence length="548" mass="57347">MRSVSQPTETVWSLEGPKMTTGRGFRGLIPQWGGAARGAAAAVTAGIVAMVLAAGCTTDESPAGQNAPVQKGDQAASAPDQALQPFYSQKPAWAGCGDGFQCAKVKVPLDYAKPSGEQIEISAIRLPATGKRLGSLLINPGGPGGSGIQYARAARSIVSDDVRSRFDIVGFDPRGVGESSPVRCLSTRELDAYVALDASPDHPQEIADQQKLSRGFADGCEAQSGRLLPYVGTVNAARDMDVLRAVVGDSGLTYLGKSYGTYLGAIYANLFPKNVRALVLDGAVDPAVSSIKANEVQAEGFEVALKAFAEDCLSGPNCPFAGRTVDGVLGEISDLMTQADRQPLRNGLGDGRVINESIVVLGIAAPLYDHNAWPRLRLALGQALKGDGTDLLRMADILVDRQPDGTYSNQTESNMAINCVDHAFPKGAEAYEKAADAAAKVAPHFGSFVMWGSFPCSYWPVKPTGDDKPVTAEGAPPILVVGTVRDPATPYAWAKGLASELKSGLLLGYDGDGHTAYRTGSTCVDAAVDDYLIALKTPKNGTVCPEAG</sequence>
<dbReference type="InterPro" id="IPR013595">
    <property type="entry name" value="Pept_S33_TAP-like_C"/>
</dbReference>
<dbReference type="InterPro" id="IPR029058">
    <property type="entry name" value="AB_hydrolase_fold"/>
</dbReference>
<keyword evidence="7" id="KW-1185">Reference proteome</keyword>
<comment type="similarity">
    <text evidence="1">Belongs to the peptidase S33 family.</text>
</comment>
<dbReference type="InterPro" id="IPR051601">
    <property type="entry name" value="Serine_prot/Carboxylest_S33"/>
</dbReference>
<keyword evidence="2" id="KW-0732">Signal</keyword>
<dbReference type="PANTHER" id="PTHR43248:SF29">
    <property type="entry name" value="TRIPEPTIDYL AMINOPEPTIDASE"/>
    <property type="match status" value="1"/>
</dbReference>
<evidence type="ECO:0000259" key="4">
    <source>
        <dbReference type="Pfam" id="PF00561"/>
    </source>
</evidence>
<dbReference type="Pfam" id="PF00561">
    <property type="entry name" value="Abhydrolase_1"/>
    <property type="match status" value="1"/>
</dbReference>
<dbReference type="AlphaFoldDB" id="A0A8J3UW80"/>
<comment type="caution">
    <text evidence="6">The sequence shown here is derived from an EMBL/GenBank/DDBJ whole genome shotgun (WGS) entry which is preliminary data.</text>
</comment>
<gene>
    <name evidence="6" type="ORF">Pth03_07920</name>
</gene>
<reference evidence="6" key="1">
    <citation type="submission" date="2021-01" db="EMBL/GenBank/DDBJ databases">
        <title>Whole genome shotgun sequence of Planotetraspora thailandica NBRC 104271.</title>
        <authorList>
            <person name="Komaki H."/>
            <person name="Tamura T."/>
        </authorList>
    </citation>
    <scope>NUCLEOTIDE SEQUENCE</scope>
    <source>
        <strain evidence="6">NBRC 104271</strain>
    </source>
</reference>
<dbReference type="SUPFAM" id="SSF53474">
    <property type="entry name" value="alpha/beta-Hydrolases"/>
    <property type="match status" value="1"/>
</dbReference>
<dbReference type="GO" id="GO:0016787">
    <property type="term" value="F:hydrolase activity"/>
    <property type="evidence" value="ECO:0007669"/>
    <property type="project" value="UniProtKB-KW"/>
</dbReference>